<reference evidence="3" key="1">
    <citation type="journal article" date="2015" name="Nat. Genet.">
        <title>The genome and transcriptome of the zoonotic hookworm Ancylostoma ceylanicum identify infection-specific gene families.</title>
        <authorList>
            <person name="Schwarz E.M."/>
            <person name="Hu Y."/>
            <person name="Antoshechkin I."/>
            <person name="Miller M.M."/>
            <person name="Sternberg P.W."/>
            <person name="Aroian R.V."/>
        </authorList>
    </citation>
    <scope>NUCLEOTIDE SEQUENCE</scope>
    <source>
        <strain evidence="3">HY135</strain>
    </source>
</reference>
<name>A0A016WEN9_9BILA</name>
<comment type="caution">
    <text evidence="2">The sequence shown here is derived from an EMBL/GenBank/DDBJ whole genome shotgun (WGS) entry which is preliminary data.</text>
</comment>
<organism evidence="2 3">
    <name type="scientific">Ancylostoma ceylanicum</name>
    <dbReference type="NCBI Taxonomy" id="53326"/>
    <lineage>
        <taxon>Eukaryota</taxon>
        <taxon>Metazoa</taxon>
        <taxon>Ecdysozoa</taxon>
        <taxon>Nematoda</taxon>
        <taxon>Chromadorea</taxon>
        <taxon>Rhabditida</taxon>
        <taxon>Rhabditina</taxon>
        <taxon>Rhabditomorpha</taxon>
        <taxon>Strongyloidea</taxon>
        <taxon>Ancylostomatidae</taxon>
        <taxon>Ancylostomatinae</taxon>
        <taxon>Ancylostoma</taxon>
    </lineage>
</organism>
<evidence type="ECO:0000256" key="1">
    <source>
        <dbReference type="SAM" id="SignalP"/>
    </source>
</evidence>
<feature type="signal peptide" evidence="1">
    <location>
        <begin position="1"/>
        <end position="20"/>
    </location>
</feature>
<feature type="chain" id="PRO_5001494468" description="Secreted protein" evidence="1">
    <location>
        <begin position="21"/>
        <end position="73"/>
    </location>
</feature>
<keyword evidence="1" id="KW-0732">Signal</keyword>
<dbReference type="Proteomes" id="UP000024635">
    <property type="component" value="Unassembled WGS sequence"/>
</dbReference>
<sequence length="73" mass="8309">MLLSGFRLSLLLTVFRKAGFLAVRSRLPLGRLSIPLVFPKRLLTRYACYRYSLSVFEISEAEDPRLCMATNAV</sequence>
<gene>
    <name evidence="2" type="primary">Acey_s0745.g2010</name>
    <name evidence="2" type="ORF">Y032_0745g2010</name>
</gene>
<accession>A0A016WEN9</accession>
<proteinExistence type="predicted"/>
<dbReference type="EMBL" id="JARK01000345">
    <property type="protein sequence ID" value="EYC38075.1"/>
    <property type="molecule type" value="Genomic_DNA"/>
</dbReference>
<keyword evidence="3" id="KW-1185">Reference proteome</keyword>
<evidence type="ECO:0000313" key="2">
    <source>
        <dbReference type="EMBL" id="EYC38075.1"/>
    </source>
</evidence>
<evidence type="ECO:0008006" key="4">
    <source>
        <dbReference type="Google" id="ProtNLM"/>
    </source>
</evidence>
<dbReference type="AlphaFoldDB" id="A0A016WEN9"/>
<evidence type="ECO:0000313" key="3">
    <source>
        <dbReference type="Proteomes" id="UP000024635"/>
    </source>
</evidence>
<protein>
    <recommendedName>
        <fullName evidence="4">Secreted protein</fullName>
    </recommendedName>
</protein>